<evidence type="ECO:0000313" key="1">
    <source>
        <dbReference type="EMBL" id="CAN0179980.1"/>
    </source>
</evidence>
<dbReference type="EMBL" id="OX596107">
    <property type="protein sequence ID" value="CAN0179980.1"/>
    <property type="molecule type" value="Genomic_DNA"/>
</dbReference>
<dbReference type="Proteomes" id="UP001162501">
    <property type="component" value="Chromosome 23"/>
</dbReference>
<reference evidence="1" key="2">
    <citation type="submission" date="2025-03" db="EMBL/GenBank/DDBJ databases">
        <authorList>
            <consortium name="ELIXIR-Norway"/>
            <consortium name="Elixir Norway"/>
        </authorList>
    </citation>
    <scope>NUCLEOTIDE SEQUENCE</scope>
</reference>
<proteinExistence type="predicted"/>
<sequence length="110" mass="11990">MKEGASGPAGFAKGSSLGNSYTSGDGSELNFHKQEHPCKGQACRALCASATGRDCLPISQQHLQVTSKAVTKLQGNLWVFCFPHFSDSLLERNAHFFIECHSRRKIGHQV</sequence>
<evidence type="ECO:0000313" key="2">
    <source>
        <dbReference type="Proteomes" id="UP001162501"/>
    </source>
</evidence>
<gene>
    <name evidence="1" type="ORF">MRATA1EN22A_LOCUS13236</name>
</gene>
<reference evidence="1" key="1">
    <citation type="submission" date="2023-05" db="EMBL/GenBank/DDBJ databases">
        <authorList>
            <consortium name="ELIXIR-Norway"/>
        </authorList>
    </citation>
    <scope>NUCLEOTIDE SEQUENCE</scope>
</reference>
<name>A0AC59Z2P4_RANTA</name>
<protein>
    <submittedName>
        <fullName evidence="1">Uncharacterized protein</fullName>
    </submittedName>
</protein>
<organism evidence="1 2">
    <name type="scientific">Rangifer tarandus platyrhynchus</name>
    <name type="common">Svalbard reindeer</name>
    <dbReference type="NCBI Taxonomy" id="3082113"/>
    <lineage>
        <taxon>Eukaryota</taxon>
        <taxon>Metazoa</taxon>
        <taxon>Chordata</taxon>
        <taxon>Craniata</taxon>
        <taxon>Vertebrata</taxon>
        <taxon>Euteleostomi</taxon>
        <taxon>Mammalia</taxon>
        <taxon>Eutheria</taxon>
        <taxon>Laurasiatheria</taxon>
        <taxon>Artiodactyla</taxon>
        <taxon>Ruminantia</taxon>
        <taxon>Pecora</taxon>
        <taxon>Cervidae</taxon>
        <taxon>Odocoileinae</taxon>
        <taxon>Rangifer</taxon>
    </lineage>
</organism>
<accession>A0AC59Z2P4</accession>